<dbReference type="RefSeq" id="WP_114066721.1">
    <property type="nucleotide sequence ID" value="NZ_CP030850.1"/>
</dbReference>
<dbReference type="SUPFAM" id="SSF48317">
    <property type="entry name" value="Acid phosphatase/Vanadium-dependent haloperoxidase"/>
    <property type="match status" value="1"/>
</dbReference>
<dbReference type="InterPro" id="IPR000326">
    <property type="entry name" value="PAP2/HPO"/>
</dbReference>
<keyword evidence="5 7" id="KW-1133">Transmembrane helix</keyword>
<dbReference type="CDD" id="cd01610">
    <property type="entry name" value="PAP2_like"/>
    <property type="match status" value="1"/>
</dbReference>
<keyword evidence="2" id="KW-1003">Cell membrane</keyword>
<keyword evidence="6 7" id="KW-0472">Membrane</keyword>
<gene>
    <name evidence="9" type="ORF">DR864_09410</name>
</gene>
<evidence type="ECO:0000256" key="2">
    <source>
        <dbReference type="ARBA" id="ARBA00022475"/>
    </source>
</evidence>
<evidence type="ECO:0000313" key="9">
    <source>
        <dbReference type="EMBL" id="AXE17936.1"/>
    </source>
</evidence>
<dbReference type="EMBL" id="CP030850">
    <property type="protein sequence ID" value="AXE17936.1"/>
    <property type="molecule type" value="Genomic_DNA"/>
</dbReference>
<evidence type="ECO:0000256" key="5">
    <source>
        <dbReference type="ARBA" id="ARBA00022989"/>
    </source>
</evidence>
<evidence type="ECO:0000256" key="1">
    <source>
        <dbReference type="ARBA" id="ARBA00004651"/>
    </source>
</evidence>
<feature type="domain" description="Phosphatidic acid phosphatase type 2/haloperoxidase" evidence="8">
    <location>
        <begin position="78"/>
        <end position="197"/>
    </location>
</feature>
<feature type="transmembrane region" description="Helical" evidence="7">
    <location>
        <begin position="80"/>
        <end position="96"/>
    </location>
</feature>
<sequence>MNLLKLLRINWAFMLPYGLFLLGLGSYQLLYRQGIISLEVNHFYHPLADVFFKYVTHLGDGAFVIGVGLIMLYKSRPKGILVLASYAISGIIAQLIKNFGFPKEPRPAEYFSGMMQHLHTVEGVELSHWNSFPSGHTTSAFALFALIAIWVKSPLLKFLCLITAATIGFSRMYLMQHFLIDVYVGSLLGTLTAYTLVLNSHRFRLTSTL</sequence>
<keyword evidence="10" id="KW-1185">Reference proteome</keyword>
<dbReference type="Gene3D" id="1.20.144.10">
    <property type="entry name" value="Phosphatidic acid phosphatase type 2/haloperoxidase"/>
    <property type="match status" value="1"/>
</dbReference>
<dbReference type="KEGG" id="run:DR864_09410"/>
<proteinExistence type="predicted"/>
<reference evidence="9 10" key="1">
    <citation type="submission" date="2018-07" db="EMBL/GenBank/DDBJ databases">
        <title>Genome sequencing of Runella.</title>
        <authorList>
            <person name="Baek M.-G."/>
            <person name="Yi H."/>
        </authorList>
    </citation>
    <scope>NUCLEOTIDE SEQUENCE [LARGE SCALE GENOMIC DNA]</scope>
    <source>
        <strain evidence="9 10">HYN0085</strain>
    </source>
</reference>
<feature type="transmembrane region" description="Helical" evidence="7">
    <location>
        <begin position="51"/>
        <end position="73"/>
    </location>
</feature>
<feature type="transmembrane region" description="Helical" evidence="7">
    <location>
        <begin position="132"/>
        <end position="151"/>
    </location>
</feature>
<name>A0A344TH15_9BACT</name>
<dbReference type="Proteomes" id="UP000251993">
    <property type="component" value="Chromosome"/>
</dbReference>
<dbReference type="GO" id="GO:0005886">
    <property type="term" value="C:plasma membrane"/>
    <property type="evidence" value="ECO:0007669"/>
    <property type="project" value="UniProtKB-SubCell"/>
</dbReference>
<evidence type="ECO:0000313" key="10">
    <source>
        <dbReference type="Proteomes" id="UP000251993"/>
    </source>
</evidence>
<dbReference type="Pfam" id="PF01569">
    <property type="entry name" value="PAP2"/>
    <property type="match status" value="1"/>
</dbReference>
<dbReference type="PANTHER" id="PTHR14969:SF62">
    <property type="entry name" value="DECAPRENYLPHOSPHORYL-5-PHOSPHORIBOSE PHOSPHATASE RV3807C-RELATED"/>
    <property type="match status" value="1"/>
</dbReference>
<dbReference type="AlphaFoldDB" id="A0A344TH15"/>
<dbReference type="PANTHER" id="PTHR14969">
    <property type="entry name" value="SPHINGOSINE-1-PHOSPHATE PHOSPHOHYDROLASE"/>
    <property type="match status" value="1"/>
</dbReference>
<feature type="transmembrane region" description="Helical" evidence="7">
    <location>
        <begin position="180"/>
        <end position="198"/>
    </location>
</feature>
<evidence type="ECO:0000256" key="4">
    <source>
        <dbReference type="ARBA" id="ARBA00022801"/>
    </source>
</evidence>
<accession>A0A344TH15</accession>
<evidence type="ECO:0000256" key="6">
    <source>
        <dbReference type="ARBA" id="ARBA00023136"/>
    </source>
</evidence>
<dbReference type="SMART" id="SM00014">
    <property type="entry name" value="acidPPc"/>
    <property type="match status" value="1"/>
</dbReference>
<dbReference type="OrthoDB" id="9773582at2"/>
<evidence type="ECO:0000256" key="7">
    <source>
        <dbReference type="SAM" id="Phobius"/>
    </source>
</evidence>
<keyword evidence="3 7" id="KW-0812">Transmembrane</keyword>
<organism evidence="9 10">
    <name type="scientific">Runella rosea</name>
    <dbReference type="NCBI Taxonomy" id="2259595"/>
    <lineage>
        <taxon>Bacteria</taxon>
        <taxon>Pseudomonadati</taxon>
        <taxon>Bacteroidota</taxon>
        <taxon>Cytophagia</taxon>
        <taxon>Cytophagales</taxon>
        <taxon>Spirosomataceae</taxon>
        <taxon>Runella</taxon>
    </lineage>
</organism>
<dbReference type="InterPro" id="IPR036938">
    <property type="entry name" value="PAP2/HPO_sf"/>
</dbReference>
<protein>
    <submittedName>
        <fullName evidence="9">PA-phosphatase</fullName>
    </submittedName>
</protein>
<feature type="transmembrane region" description="Helical" evidence="7">
    <location>
        <begin position="12"/>
        <end position="31"/>
    </location>
</feature>
<evidence type="ECO:0000256" key="3">
    <source>
        <dbReference type="ARBA" id="ARBA00022692"/>
    </source>
</evidence>
<comment type="subcellular location">
    <subcellularLocation>
        <location evidence="1">Cell membrane</location>
        <topology evidence="1">Multi-pass membrane protein</topology>
    </subcellularLocation>
</comment>
<evidence type="ECO:0000259" key="8">
    <source>
        <dbReference type="SMART" id="SM00014"/>
    </source>
</evidence>
<dbReference type="GO" id="GO:0016787">
    <property type="term" value="F:hydrolase activity"/>
    <property type="evidence" value="ECO:0007669"/>
    <property type="project" value="UniProtKB-KW"/>
</dbReference>
<keyword evidence="4" id="KW-0378">Hydrolase</keyword>